<dbReference type="EMBL" id="ML208452">
    <property type="protein sequence ID" value="TFK64981.1"/>
    <property type="molecule type" value="Genomic_DNA"/>
</dbReference>
<sequence>MSSTSPPPSQSSESPNRPLQRANNLLTSHGQVVLPELADESSASSPSSSPKKVSRRSLGDSLKRKFQAAKARWDTSSTSTSPKKASFHENISSSSLPPIVRSHSINASLLSQPSTNKSNKARWGGKRRAGHARSHTETATPTPPPVTITNNNETRPDIPPPLIFTPSTSSSSSSSSLPSSTKDLPLPVTHRSRSQSFTRLLLENMVNSPLSDCSDMVSGQTSTHFCSRLCPPLEHDATGGKHAVVVGEVAVPEQLQRGTFITKVSNKKLKRILFSLDPDQGQIIWESNRRKIIPIQAIKEIRSGFDARFYREQFQLSSDYGDRWMSIVYVLDSEYKTLHLIFPTQDEFQLWHYTLRQMHAVRQELMNGLGHHEMREAMWDKQHWRSADEGSNDQKLEFEEVLRLCKRLNINSSEEDLDRWFKQADSRQQGFLDFDDFRKFVKYLKNRPEINRLYKRLASQHGDVFDWHVFERFMRDSQKSTLSRAELEAIFGRYSSLPGPASHSGPPPTRILTPEAFTSFLMSVDNSALLPDEDAVLQDMTRPLSDYYISSSHNTYLVGHQLVGESTVEGYIRALLRGCRSVEVDIYDGDTEPMVFHGKTLTSKVSLREVCQAIAKYGFLTSPYPIIISAEVHCSIPQQDLIAEIMMKEFGDMLIQAPVDEKPQVDALPSPEELKGKIMLKAKNVYLVRHDSPDADSSTEATASSTSDTDGFVEIDSFGGTKKHGRKTPDLLPPKDPSKAFSVLQRVRSVGKRKHAPSAPVPGSAPPPPIPAQPNLKHGSLGTTPSFVVTSRPSRPGSGAEESVPASPHPHPIPPTIRIPHRRNAVGGDENSWLEGSQTPLSLSPQELNATEDVFGFANASMLANASSLAPPASTIIPLALIPSTTSATTMATSSSIPASVRQPKMSHKLLTLLVYTVGVKCRGINKKEEYAPEHMFSLSENTANKMMKSLGGGPPLDEKEFHSEDHSNVAAIGKPQKPALGKGGMMDLIKHNRTHLTRIYPKGMRVNSTNYEPHRFWSAGCQLVALNWQTFDLGYTLNHAMFRRNGRCGYVLKPPALRSNTFPSLGASGSTPSTHIPLAPPVLCKELLTKRTLHKLIIRVISAQQLPTTKEASADKITPDPYVEVSLHVPEWPVVGDKTGDRKHKSHSASPGRRSTRKSLRASRDEGFRPGGGKRAASRNAADGMRTSSDSANVITGSPGSQGITGSGPSGASSSPSNPTTSARTLVQKTSMVKNNGFNPVWEDELSFKFECVGDMKDLVFVKFAVKFGEKEEKEDAVATYCASLASLAFGYRHLPLHDAELSQYLYSTLFVRIEMVDL</sequence>
<name>A0ACD3AHG0_9AGAR</name>
<evidence type="ECO:0000313" key="2">
    <source>
        <dbReference type="Proteomes" id="UP000308600"/>
    </source>
</evidence>
<gene>
    <name evidence="1" type="ORF">BDN72DRAFT_962837</name>
</gene>
<keyword evidence="2" id="KW-1185">Reference proteome</keyword>
<dbReference type="Proteomes" id="UP000308600">
    <property type="component" value="Unassembled WGS sequence"/>
</dbReference>
<protein>
    <submittedName>
        <fullName evidence="1">PLC-like phosphodiesterase</fullName>
    </submittedName>
</protein>
<organism evidence="1 2">
    <name type="scientific">Pluteus cervinus</name>
    <dbReference type="NCBI Taxonomy" id="181527"/>
    <lineage>
        <taxon>Eukaryota</taxon>
        <taxon>Fungi</taxon>
        <taxon>Dikarya</taxon>
        <taxon>Basidiomycota</taxon>
        <taxon>Agaricomycotina</taxon>
        <taxon>Agaricomycetes</taxon>
        <taxon>Agaricomycetidae</taxon>
        <taxon>Agaricales</taxon>
        <taxon>Pluteineae</taxon>
        <taxon>Pluteaceae</taxon>
        <taxon>Pluteus</taxon>
    </lineage>
</organism>
<evidence type="ECO:0000313" key="1">
    <source>
        <dbReference type="EMBL" id="TFK64981.1"/>
    </source>
</evidence>
<reference evidence="1 2" key="1">
    <citation type="journal article" date="2019" name="Nat. Ecol. Evol.">
        <title>Megaphylogeny resolves global patterns of mushroom evolution.</title>
        <authorList>
            <person name="Varga T."/>
            <person name="Krizsan K."/>
            <person name="Foldi C."/>
            <person name="Dima B."/>
            <person name="Sanchez-Garcia M."/>
            <person name="Sanchez-Ramirez S."/>
            <person name="Szollosi G.J."/>
            <person name="Szarkandi J.G."/>
            <person name="Papp V."/>
            <person name="Albert L."/>
            <person name="Andreopoulos W."/>
            <person name="Angelini C."/>
            <person name="Antonin V."/>
            <person name="Barry K.W."/>
            <person name="Bougher N.L."/>
            <person name="Buchanan P."/>
            <person name="Buyck B."/>
            <person name="Bense V."/>
            <person name="Catcheside P."/>
            <person name="Chovatia M."/>
            <person name="Cooper J."/>
            <person name="Damon W."/>
            <person name="Desjardin D."/>
            <person name="Finy P."/>
            <person name="Geml J."/>
            <person name="Haridas S."/>
            <person name="Hughes K."/>
            <person name="Justo A."/>
            <person name="Karasinski D."/>
            <person name="Kautmanova I."/>
            <person name="Kiss B."/>
            <person name="Kocsube S."/>
            <person name="Kotiranta H."/>
            <person name="LaButti K.M."/>
            <person name="Lechner B.E."/>
            <person name="Liimatainen K."/>
            <person name="Lipzen A."/>
            <person name="Lukacs Z."/>
            <person name="Mihaltcheva S."/>
            <person name="Morgado L.N."/>
            <person name="Niskanen T."/>
            <person name="Noordeloos M.E."/>
            <person name="Ohm R.A."/>
            <person name="Ortiz-Santana B."/>
            <person name="Ovrebo C."/>
            <person name="Racz N."/>
            <person name="Riley R."/>
            <person name="Savchenko A."/>
            <person name="Shiryaev A."/>
            <person name="Soop K."/>
            <person name="Spirin V."/>
            <person name="Szebenyi C."/>
            <person name="Tomsovsky M."/>
            <person name="Tulloss R.E."/>
            <person name="Uehling J."/>
            <person name="Grigoriev I.V."/>
            <person name="Vagvolgyi C."/>
            <person name="Papp T."/>
            <person name="Martin F.M."/>
            <person name="Miettinen O."/>
            <person name="Hibbett D.S."/>
            <person name="Nagy L.G."/>
        </authorList>
    </citation>
    <scope>NUCLEOTIDE SEQUENCE [LARGE SCALE GENOMIC DNA]</scope>
    <source>
        <strain evidence="1 2">NL-1719</strain>
    </source>
</reference>
<accession>A0ACD3AHG0</accession>
<proteinExistence type="predicted"/>